<dbReference type="SUPFAM" id="SSF88946">
    <property type="entry name" value="Sigma2 domain of RNA polymerase sigma factors"/>
    <property type="match status" value="1"/>
</dbReference>
<dbReference type="InterPro" id="IPR007627">
    <property type="entry name" value="RNA_pol_sigma70_r2"/>
</dbReference>
<comment type="caution">
    <text evidence="4">The sequence shown here is derived from an EMBL/GenBank/DDBJ whole genome shotgun (WGS) entry which is preliminary data.</text>
</comment>
<dbReference type="Pfam" id="PF08281">
    <property type="entry name" value="Sigma70_r4_2"/>
    <property type="match status" value="1"/>
</dbReference>
<dbReference type="InterPro" id="IPR013325">
    <property type="entry name" value="RNA_pol_sigma_r2"/>
</dbReference>
<dbReference type="Pfam" id="PF04542">
    <property type="entry name" value="Sigma70_r2"/>
    <property type="match status" value="1"/>
</dbReference>
<dbReference type="InterPro" id="IPR052704">
    <property type="entry name" value="ECF_Sigma-70_Domain"/>
</dbReference>
<dbReference type="EMBL" id="QEOB01000014">
    <property type="protein sequence ID" value="PVX77818.1"/>
    <property type="molecule type" value="Genomic_DNA"/>
</dbReference>
<dbReference type="Gene3D" id="1.10.10.10">
    <property type="entry name" value="Winged helix-like DNA-binding domain superfamily/Winged helix DNA-binding domain"/>
    <property type="match status" value="1"/>
</dbReference>
<protein>
    <submittedName>
        <fullName evidence="4">RNA polymerase sigma-70 factor (ECF subfamily)</fullName>
    </submittedName>
</protein>
<accession>A0ABX5KG89</accession>
<sequence>MTQAIDETSPAAAGHIETATPMNAEAGPQDDRGNDARRAAAFNAARARLLALAVRVLGSRAEAEDVVQDAWFRWRDADAQAVRTPQAWLATVTVRLAIDRLRRLRRESAGERELAWLDDAAPSAEEAGLRAARLSDGLLLLLERLAPLEQAVFVLREAFDCDYAQIAALTGCTNTHCRQIVRRARVRLARAPAPRAAPADKAQHVRTVERLRDVLLAQDRAGLMDLLGVTATALVAASAGGAPGAHVMHEASAVRVLHAEALALEGEPGVAIVGQDGELAAWLHVGVDLHGRRGPVVCVATTDDGGALDAANRAFGGAAVRKLLARFAAGAVGVNCVSTLAVAAVASGSHGCASMLAQPPVLA</sequence>
<feature type="domain" description="RNA polymerase sigma factor 70 region 4 type 2" evidence="3">
    <location>
        <begin position="138"/>
        <end position="188"/>
    </location>
</feature>
<gene>
    <name evidence="4" type="ORF">C7402_11445</name>
</gene>
<evidence type="ECO:0000259" key="3">
    <source>
        <dbReference type="Pfam" id="PF08281"/>
    </source>
</evidence>
<name>A0ABX5KG89_9BURK</name>
<evidence type="ECO:0000256" key="1">
    <source>
        <dbReference type="SAM" id="MobiDB-lite"/>
    </source>
</evidence>
<evidence type="ECO:0000313" key="5">
    <source>
        <dbReference type="Proteomes" id="UP000245712"/>
    </source>
</evidence>
<feature type="region of interest" description="Disordered" evidence="1">
    <location>
        <begin position="1"/>
        <end position="34"/>
    </location>
</feature>
<dbReference type="InterPro" id="IPR013249">
    <property type="entry name" value="RNA_pol_sigma70_r4_t2"/>
</dbReference>
<evidence type="ECO:0000259" key="2">
    <source>
        <dbReference type="Pfam" id="PF04542"/>
    </source>
</evidence>
<dbReference type="Gene3D" id="1.10.1740.10">
    <property type="match status" value="1"/>
</dbReference>
<dbReference type="Proteomes" id="UP000245712">
    <property type="component" value="Unassembled WGS sequence"/>
</dbReference>
<dbReference type="NCBIfam" id="TIGR02937">
    <property type="entry name" value="sigma70-ECF"/>
    <property type="match status" value="1"/>
</dbReference>
<dbReference type="SUPFAM" id="SSF88659">
    <property type="entry name" value="Sigma3 and sigma4 domains of RNA polymerase sigma factors"/>
    <property type="match status" value="1"/>
</dbReference>
<proteinExistence type="predicted"/>
<dbReference type="InterPro" id="IPR013324">
    <property type="entry name" value="RNA_pol_sigma_r3/r4-like"/>
</dbReference>
<dbReference type="InterPro" id="IPR014284">
    <property type="entry name" value="RNA_pol_sigma-70_dom"/>
</dbReference>
<organism evidence="4 5">
    <name type="scientific">Paraburkholderia unamae</name>
    <dbReference type="NCBI Taxonomy" id="219649"/>
    <lineage>
        <taxon>Bacteria</taxon>
        <taxon>Pseudomonadati</taxon>
        <taxon>Pseudomonadota</taxon>
        <taxon>Betaproteobacteria</taxon>
        <taxon>Burkholderiales</taxon>
        <taxon>Burkholderiaceae</taxon>
        <taxon>Paraburkholderia</taxon>
    </lineage>
</organism>
<dbReference type="RefSeq" id="WP_244314952.1">
    <property type="nucleotide sequence ID" value="NZ_QEOB01000014.1"/>
</dbReference>
<reference evidence="4 5" key="1">
    <citation type="submission" date="2018-05" db="EMBL/GenBank/DDBJ databases">
        <title>Genomic Encyclopedia of Type Strains, Phase IV (KMG-V): Genome sequencing to study the core and pangenomes of soil and plant-associated prokaryotes.</title>
        <authorList>
            <person name="Whitman W."/>
        </authorList>
    </citation>
    <scope>NUCLEOTIDE SEQUENCE [LARGE SCALE GENOMIC DNA]</scope>
    <source>
        <strain evidence="4 5">SCZa-39</strain>
    </source>
</reference>
<dbReference type="PANTHER" id="PTHR30173">
    <property type="entry name" value="SIGMA 19 FACTOR"/>
    <property type="match status" value="1"/>
</dbReference>
<dbReference type="PANTHER" id="PTHR30173:SF36">
    <property type="entry name" value="ECF RNA POLYMERASE SIGMA FACTOR SIGJ"/>
    <property type="match status" value="1"/>
</dbReference>
<feature type="domain" description="RNA polymerase sigma-70 region 2" evidence="2">
    <location>
        <begin position="44"/>
        <end position="106"/>
    </location>
</feature>
<evidence type="ECO:0000313" key="4">
    <source>
        <dbReference type="EMBL" id="PVX77818.1"/>
    </source>
</evidence>
<dbReference type="InterPro" id="IPR036388">
    <property type="entry name" value="WH-like_DNA-bd_sf"/>
</dbReference>
<keyword evidence="5" id="KW-1185">Reference proteome</keyword>